<proteinExistence type="predicted"/>
<gene>
    <name evidence="1" type="ORF">TNIN_287491</name>
</gene>
<evidence type="ECO:0000313" key="2">
    <source>
        <dbReference type="Proteomes" id="UP000886998"/>
    </source>
</evidence>
<keyword evidence="2" id="KW-1185">Reference proteome</keyword>
<dbReference type="EMBL" id="BMAV01008361">
    <property type="protein sequence ID" value="GFY51913.1"/>
    <property type="molecule type" value="Genomic_DNA"/>
</dbReference>
<protein>
    <submittedName>
        <fullName evidence="1">Uncharacterized protein</fullName>
    </submittedName>
</protein>
<evidence type="ECO:0000313" key="1">
    <source>
        <dbReference type="EMBL" id="GFY51913.1"/>
    </source>
</evidence>
<dbReference type="Proteomes" id="UP000886998">
    <property type="component" value="Unassembled WGS sequence"/>
</dbReference>
<name>A0A8X6XEJ9_9ARAC</name>
<accession>A0A8X6XEJ9</accession>
<comment type="caution">
    <text evidence="1">The sequence shown here is derived from an EMBL/GenBank/DDBJ whole genome shotgun (WGS) entry which is preliminary data.</text>
</comment>
<organism evidence="1 2">
    <name type="scientific">Trichonephila inaurata madagascariensis</name>
    <dbReference type="NCBI Taxonomy" id="2747483"/>
    <lineage>
        <taxon>Eukaryota</taxon>
        <taxon>Metazoa</taxon>
        <taxon>Ecdysozoa</taxon>
        <taxon>Arthropoda</taxon>
        <taxon>Chelicerata</taxon>
        <taxon>Arachnida</taxon>
        <taxon>Araneae</taxon>
        <taxon>Araneomorphae</taxon>
        <taxon>Entelegynae</taxon>
        <taxon>Araneoidea</taxon>
        <taxon>Nephilidae</taxon>
        <taxon>Trichonephila</taxon>
        <taxon>Trichonephila inaurata</taxon>
    </lineage>
</organism>
<sequence length="122" mass="13940">MTPYLLFHLPPSSCQTTTKLDETGREKNAFHLIKTITTPQKHARKFTKWRSGVQRSDFRVGATCHSGEIKKRSMSSTLTPSGLGSNACLEREEHLSTLKRTRLGEKNKEGRRQATINKVWVW</sequence>
<dbReference type="AlphaFoldDB" id="A0A8X6XEJ9"/>
<reference evidence="1" key="1">
    <citation type="submission" date="2020-08" db="EMBL/GenBank/DDBJ databases">
        <title>Multicomponent nature underlies the extraordinary mechanical properties of spider dragline silk.</title>
        <authorList>
            <person name="Kono N."/>
            <person name="Nakamura H."/>
            <person name="Mori M."/>
            <person name="Yoshida Y."/>
            <person name="Ohtoshi R."/>
            <person name="Malay A.D."/>
            <person name="Moran D.A.P."/>
            <person name="Tomita M."/>
            <person name="Numata K."/>
            <person name="Arakawa K."/>
        </authorList>
    </citation>
    <scope>NUCLEOTIDE SEQUENCE</scope>
</reference>